<comment type="caution">
    <text evidence="2">The sequence shown here is derived from an EMBL/GenBank/DDBJ whole genome shotgun (WGS) entry which is preliminary data.</text>
</comment>
<dbReference type="CDD" id="cd00037">
    <property type="entry name" value="CLECT"/>
    <property type="match status" value="1"/>
</dbReference>
<evidence type="ECO:0000313" key="3">
    <source>
        <dbReference type="Proteomes" id="UP000791440"/>
    </source>
</evidence>
<accession>A0A921ZMP5</accession>
<dbReference type="InterPro" id="IPR001304">
    <property type="entry name" value="C-type_lectin-like"/>
</dbReference>
<dbReference type="Proteomes" id="UP000791440">
    <property type="component" value="Unassembled WGS sequence"/>
</dbReference>
<dbReference type="AlphaFoldDB" id="A0A921ZMP5"/>
<sequence length="118" mass="13632">MKLCAEEGAKLAVPKSEQEFAYIQKIVRAMHYPSIIGAEFKLIAWVGVHSLNDYTVWENVDGENIDDTGFNRWAREKYISKNPQEPHCAGVDAINPGYRDWWCHRRQPYICEIQTSST</sequence>
<organism evidence="2 3">
    <name type="scientific">Manduca sexta</name>
    <name type="common">Tobacco hawkmoth</name>
    <name type="synonym">Tobacco hornworm</name>
    <dbReference type="NCBI Taxonomy" id="7130"/>
    <lineage>
        <taxon>Eukaryota</taxon>
        <taxon>Metazoa</taxon>
        <taxon>Ecdysozoa</taxon>
        <taxon>Arthropoda</taxon>
        <taxon>Hexapoda</taxon>
        <taxon>Insecta</taxon>
        <taxon>Pterygota</taxon>
        <taxon>Neoptera</taxon>
        <taxon>Endopterygota</taxon>
        <taxon>Lepidoptera</taxon>
        <taxon>Glossata</taxon>
        <taxon>Ditrysia</taxon>
        <taxon>Bombycoidea</taxon>
        <taxon>Sphingidae</taxon>
        <taxon>Sphinginae</taxon>
        <taxon>Sphingini</taxon>
        <taxon>Manduca</taxon>
    </lineage>
</organism>
<dbReference type="PROSITE" id="PS50041">
    <property type="entry name" value="C_TYPE_LECTIN_2"/>
    <property type="match status" value="1"/>
</dbReference>
<name>A0A921ZMP5_MANSE</name>
<protein>
    <recommendedName>
        <fullName evidence="1">C-type lectin domain-containing protein</fullName>
    </recommendedName>
</protein>
<evidence type="ECO:0000259" key="1">
    <source>
        <dbReference type="PROSITE" id="PS50041"/>
    </source>
</evidence>
<dbReference type="EMBL" id="JH668630">
    <property type="protein sequence ID" value="KAG6459662.1"/>
    <property type="molecule type" value="Genomic_DNA"/>
</dbReference>
<proteinExistence type="predicted"/>
<feature type="domain" description="C-type lectin" evidence="1">
    <location>
        <begin position="1"/>
        <end position="112"/>
    </location>
</feature>
<dbReference type="Pfam" id="PF00059">
    <property type="entry name" value="Lectin_C"/>
    <property type="match status" value="1"/>
</dbReference>
<keyword evidence="3" id="KW-1185">Reference proteome</keyword>
<reference evidence="2" key="1">
    <citation type="journal article" date="2016" name="Insect Biochem. Mol. Biol.">
        <title>Multifaceted biological insights from a draft genome sequence of the tobacco hornworm moth, Manduca sexta.</title>
        <authorList>
            <person name="Kanost M.R."/>
            <person name="Arrese E.L."/>
            <person name="Cao X."/>
            <person name="Chen Y.R."/>
            <person name="Chellapilla S."/>
            <person name="Goldsmith M.R."/>
            <person name="Grosse-Wilde E."/>
            <person name="Heckel D.G."/>
            <person name="Herndon N."/>
            <person name="Jiang H."/>
            <person name="Papanicolaou A."/>
            <person name="Qu J."/>
            <person name="Soulages J.L."/>
            <person name="Vogel H."/>
            <person name="Walters J."/>
            <person name="Waterhouse R.M."/>
            <person name="Ahn S.J."/>
            <person name="Almeida F.C."/>
            <person name="An C."/>
            <person name="Aqrawi P."/>
            <person name="Bretschneider A."/>
            <person name="Bryant W.B."/>
            <person name="Bucks S."/>
            <person name="Chao H."/>
            <person name="Chevignon G."/>
            <person name="Christen J.M."/>
            <person name="Clarke D.F."/>
            <person name="Dittmer N.T."/>
            <person name="Ferguson L.C.F."/>
            <person name="Garavelou S."/>
            <person name="Gordon K.H.J."/>
            <person name="Gunaratna R.T."/>
            <person name="Han Y."/>
            <person name="Hauser F."/>
            <person name="He Y."/>
            <person name="Heidel-Fischer H."/>
            <person name="Hirsh A."/>
            <person name="Hu Y."/>
            <person name="Jiang H."/>
            <person name="Kalra D."/>
            <person name="Klinner C."/>
            <person name="Konig C."/>
            <person name="Kovar C."/>
            <person name="Kroll A.R."/>
            <person name="Kuwar S.S."/>
            <person name="Lee S.L."/>
            <person name="Lehman R."/>
            <person name="Li K."/>
            <person name="Li Z."/>
            <person name="Liang H."/>
            <person name="Lovelace S."/>
            <person name="Lu Z."/>
            <person name="Mansfield J.H."/>
            <person name="McCulloch K.J."/>
            <person name="Mathew T."/>
            <person name="Morton B."/>
            <person name="Muzny D.M."/>
            <person name="Neunemann D."/>
            <person name="Ongeri F."/>
            <person name="Pauchet Y."/>
            <person name="Pu L.L."/>
            <person name="Pyrousis I."/>
            <person name="Rao X.J."/>
            <person name="Redding A."/>
            <person name="Roesel C."/>
            <person name="Sanchez-Gracia A."/>
            <person name="Schaack S."/>
            <person name="Shukla A."/>
            <person name="Tetreau G."/>
            <person name="Wang Y."/>
            <person name="Xiong G.H."/>
            <person name="Traut W."/>
            <person name="Walsh T.K."/>
            <person name="Worley K.C."/>
            <person name="Wu D."/>
            <person name="Wu W."/>
            <person name="Wu Y.Q."/>
            <person name="Zhang X."/>
            <person name="Zou Z."/>
            <person name="Zucker H."/>
            <person name="Briscoe A.D."/>
            <person name="Burmester T."/>
            <person name="Clem R.J."/>
            <person name="Feyereisen R."/>
            <person name="Grimmelikhuijzen C.J.P."/>
            <person name="Hamodrakas S.J."/>
            <person name="Hansson B.S."/>
            <person name="Huguet E."/>
            <person name="Jermiin L.S."/>
            <person name="Lan Q."/>
            <person name="Lehman H.K."/>
            <person name="Lorenzen M."/>
            <person name="Merzendorfer H."/>
            <person name="Michalopoulos I."/>
            <person name="Morton D.B."/>
            <person name="Muthukrishnan S."/>
            <person name="Oakeshott J.G."/>
            <person name="Palmer W."/>
            <person name="Park Y."/>
            <person name="Passarelli A.L."/>
            <person name="Rozas J."/>
            <person name="Schwartz L.M."/>
            <person name="Smith W."/>
            <person name="Southgate A."/>
            <person name="Vilcinskas A."/>
            <person name="Vogt R."/>
            <person name="Wang P."/>
            <person name="Werren J."/>
            <person name="Yu X.Q."/>
            <person name="Zhou J.J."/>
            <person name="Brown S.J."/>
            <person name="Scherer S.E."/>
            <person name="Richards S."/>
            <person name="Blissard G.W."/>
        </authorList>
    </citation>
    <scope>NUCLEOTIDE SEQUENCE</scope>
</reference>
<gene>
    <name evidence="2" type="ORF">O3G_MSEX011500</name>
</gene>
<evidence type="ECO:0000313" key="2">
    <source>
        <dbReference type="EMBL" id="KAG6459662.1"/>
    </source>
</evidence>
<reference evidence="2" key="2">
    <citation type="submission" date="2020-12" db="EMBL/GenBank/DDBJ databases">
        <authorList>
            <person name="Kanost M."/>
        </authorList>
    </citation>
    <scope>NUCLEOTIDE SEQUENCE</scope>
</reference>